<dbReference type="Gene3D" id="1.10.30.50">
    <property type="match status" value="1"/>
</dbReference>
<feature type="region of interest" description="Disordered" evidence="1">
    <location>
        <begin position="73"/>
        <end position="100"/>
    </location>
</feature>
<proteinExistence type="predicted"/>
<keyword evidence="2" id="KW-0378">Hydrolase</keyword>
<protein>
    <submittedName>
        <fullName evidence="2">HNH endonuclease signature motif containing protein</fullName>
    </submittedName>
</protein>
<name>A0ABP5QDM4_9MICO</name>
<dbReference type="GO" id="GO:0004519">
    <property type="term" value="F:endonuclease activity"/>
    <property type="evidence" value="ECO:0007669"/>
    <property type="project" value="UniProtKB-KW"/>
</dbReference>
<feature type="compositionally biased region" description="Basic and acidic residues" evidence="1">
    <location>
        <begin position="89"/>
        <end position="100"/>
    </location>
</feature>
<gene>
    <name evidence="2" type="ORF">GCM10009851_13630</name>
</gene>
<dbReference type="EMBL" id="BAAAQY010000003">
    <property type="protein sequence ID" value="GAA2230156.1"/>
    <property type="molecule type" value="Genomic_DNA"/>
</dbReference>
<evidence type="ECO:0000256" key="1">
    <source>
        <dbReference type="SAM" id="MobiDB-lite"/>
    </source>
</evidence>
<keyword evidence="2" id="KW-0255">Endonuclease</keyword>
<accession>A0ABP5QDM4</accession>
<comment type="caution">
    <text evidence="2">The sequence shown here is derived from an EMBL/GenBank/DDBJ whole genome shotgun (WGS) entry which is preliminary data.</text>
</comment>
<organism evidence="2 3">
    <name type="scientific">Herbiconiux moechotypicola</name>
    <dbReference type="NCBI Taxonomy" id="637393"/>
    <lineage>
        <taxon>Bacteria</taxon>
        <taxon>Bacillati</taxon>
        <taxon>Actinomycetota</taxon>
        <taxon>Actinomycetes</taxon>
        <taxon>Micrococcales</taxon>
        <taxon>Microbacteriaceae</taxon>
        <taxon>Herbiconiux</taxon>
    </lineage>
</organism>
<keyword evidence="3" id="KW-1185">Reference proteome</keyword>
<keyword evidence="2" id="KW-0540">Nuclease</keyword>
<evidence type="ECO:0000313" key="3">
    <source>
        <dbReference type="Proteomes" id="UP001500929"/>
    </source>
</evidence>
<sequence length="100" mass="11533">MWSEDRSARAERLPGDWAKRRMRVLRRDAYRCQARDSAGIQCGAPANQVDHIVHGDDHELDNLQALCRWHHARKSSAEGVSSRRPRARQSREPERHPGSL</sequence>
<dbReference type="Proteomes" id="UP001500929">
    <property type="component" value="Unassembled WGS sequence"/>
</dbReference>
<dbReference type="CDD" id="cd00085">
    <property type="entry name" value="HNHc"/>
    <property type="match status" value="1"/>
</dbReference>
<reference evidence="3" key="1">
    <citation type="journal article" date="2019" name="Int. J. Syst. Evol. Microbiol.">
        <title>The Global Catalogue of Microorganisms (GCM) 10K type strain sequencing project: providing services to taxonomists for standard genome sequencing and annotation.</title>
        <authorList>
            <consortium name="The Broad Institute Genomics Platform"/>
            <consortium name="The Broad Institute Genome Sequencing Center for Infectious Disease"/>
            <person name="Wu L."/>
            <person name="Ma J."/>
        </authorList>
    </citation>
    <scope>NUCLEOTIDE SEQUENCE [LARGE SCALE GENOMIC DNA]</scope>
    <source>
        <strain evidence="3">JCM 16117</strain>
    </source>
</reference>
<evidence type="ECO:0000313" key="2">
    <source>
        <dbReference type="EMBL" id="GAA2230156.1"/>
    </source>
</evidence>
<dbReference type="InterPro" id="IPR003615">
    <property type="entry name" value="HNH_nuc"/>
</dbReference>